<dbReference type="Proteomes" id="UP000276282">
    <property type="component" value="Unassembled WGS sequence"/>
</dbReference>
<comment type="cofactor">
    <cofactor evidence="2">
        <name>Mn(2+)</name>
        <dbReference type="ChEBI" id="CHEBI:29035"/>
    </cofactor>
    <text evidence="2">The Mn(2+) ion enhances activity.</text>
</comment>
<dbReference type="InterPro" id="IPR011650">
    <property type="entry name" value="Peptidase_M20_dimer"/>
</dbReference>
<dbReference type="SUPFAM" id="SSF53187">
    <property type="entry name" value="Zn-dependent exopeptidases"/>
    <property type="match status" value="1"/>
</dbReference>
<dbReference type="GO" id="GO:0046872">
    <property type="term" value="F:metal ion binding"/>
    <property type="evidence" value="ECO:0007669"/>
    <property type="project" value="UniProtKB-KW"/>
</dbReference>
<dbReference type="GO" id="GO:0016787">
    <property type="term" value="F:hydrolase activity"/>
    <property type="evidence" value="ECO:0007669"/>
    <property type="project" value="UniProtKB-KW"/>
</dbReference>
<dbReference type="PANTHER" id="PTHR11014">
    <property type="entry name" value="PEPTIDASE M20 FAMILY MEMBER"/>
    <property type="match status" value="1"/>
</dbReference>
<evidence type="ECO:0000256" key="1">
    <source>
        <dbReference type="ARBA" id="ARBA00022801"/>
    </source>
</evidence>
<dbReference type="Gene3D" id="3.40.630.10">
    <property type="entry name" value="Zn peptidases"/>
    <property type="match status" value="1"/>
</dbReference>
<protein>
    <submittedName>
        <fullName evidence="4">Amidohydrolase</fullName>
    </submittedName>
</protein>
<feature type="binding site" evidence="2">
    <location>
        <position position="349"/>
    </location>
    <ligand>
        <name>Mn(2+)</name>
        <dbReference type="ChEBI" id="CHEBI:29035"/>
        <label>2</label>
    </ligand>
</feature>
<gene>
    <name evidence="4" type="ORF">BC962_2491</name>
</gene>
<dbReference type="EMBL" id="RBLG01000003">
    <property type="protein sequence ID" value="RKS50718.1"/>
    <property type="molecule type" value="Genomic_DNA"/>
</dbReference>
<dbReference type="Pfam" id="PF07687">
    <property type="entry name" value="M20_dimer"/>
    <property type="match status" value="1"/>
</dbReference>
<feature type="binding site" evidence="2">
    <location>
        <position position="154"/>
    </location>
    <ligand>
        <name>Mn(2+)</name>
        <dbReference type="ChEBI" id="CHEBI:29035"/>
        <label>2</label>
    </ligand>
</feature>
<dbReference type="RefSeq" id="WP_121346309.1">
    <property type="nucleotide sequence ID" value="NZ_RBLG01000003.1"/>
</dbReference>
<dbReference type="NCBIfam" id="TIGR01891">
    <property type="entry name" value="amidohydrolases"/>
    <property type="match status" value="1"/>
</dbReference>
<evidence type="ECO:0000313" key="5">
    <source>
        <dbReference type="Proteomes" id="UP000276282"/>
    </source>
</evidence>
<sequence>MLKKIKALRKELHQFPEISGEEKETAVRIKKFLSLYPPSKLIEDIGGHGLAAIYSFNEDGPVILIRCELDALPIEESNLFSYRSGLQNVSHKCGHDGHMAIVAGLSYWIKEQSYKKGKIILLFQPAEETGKGAKAVIEDEKFKELQPDYVFALHNIPGEPLNSIIRVQNNFSSSVQSLGILFKGKEAHASEPENGINPALAIADIIKQFKRLNILEPEKPDFALLTPIHIKMGQIAYGVSAGSGELHYTIRTRDEEHMTKLKLAINELVYNICKQYNLGIETGWFDYFPTSANDPFCNDLIQKAAEINNLKINEKPYPYKFGEDFGWYSKYYKSAMFGLGAGENSPALHNPDYDFPDEIIPTGMAMFTSIIDQILK</sequence>
<comment type="caution">
    <text evidence="4">The sequence shown here is derived from an EMBL/GenBank/DDBJ whole genome shotgun (WGS) entry which is preliminary data.</text>
</comment>
<feature type="domain" description="Peptidase M20 dimerisation" evidence="3">
    <location>
        <begin position="182"/>
        <end position="276"/>
    </location>
</feature>
<dbReference type="PIRSF" id="PIRSF005962">
    <property type="entry name" value="Pept_M20D_amidohydro"/>
    <property type="match status" value="1"/>
</dbReference>
<feature type="binding site" evidence="2">
    <location>
        <position position="93"/>
    </location>
    <ligand>
        <name>Mn(2+)</name>
        <dbReference type="ChEBI" id="CHEBI:29035"/>
        <label>2</label>
    </ligand>
</feature>
<keyword evidence="2" id="KW-0464">Manganese</keyword>
<dbReference type="InterPro" id="IPR017439">
    <property type="entry name" value="Amidohydrolase"/>
</dbReference>
<reference evidence="4 5" key="1">
    <citation type="submission" date="2018-10" db="EMBL/GenBank/DDBJ databases">
        <title>Genomic Encyclopedia of Archaeal and Bacterial Type Strains, Phase II (KMG-II): from individual species to whole genera.</title>
        <authorList>
            <person name="Goeker M."/>
        </authorList>
    </citation>
    <scope>NUCLEOTIDE SEQUENCE [LARGE SCALE GENOMIC DNA]</scope>
    <source>
        <strain evidence="4 5">DSM 19839</strain>
    </source>
</reference>
<feature type="binding site" evidence="2">
    <location>
        <position position="128"/>
    </location>
    <ligand>
        <name>Mn(2+)</name>
        <dbReference type="ChEBI" id="CHEBI:29035"/>
        <label>2</label>
    </ligand>
</feature>
<feature type="binding site" evidence="2">
    <location>
        <position position="95"/>
    </location>
    <ligand>
        <name>Mn(2+)</name>
        <dbReference type="ChEBI" id="CHEBI:29035"/>
        <label>2</label>
    </ligand>
</feature>
<dbReference type="Pfam" id="PF01546">
    <property type="entry name" value="Peptidase_M20"/>
    <property type="match status" value="1"/>
</dbReference>
<dbReference type="PANTHER" id="PTHR11014:SF169">
    <property type="entry name" value="CLAN MH, FAMILY M20, PEPTIDASE T-LIKE METALLOPEPTIDASE"/>
    <property type="match status" value="1"/>
</dbReference>
<evidence type="ECO:0000259" key="3">
    <source>
        <dbReference type="Pfam" id="PF07687"/>
    </source>
</evidence>
<keyword evidence="1 4" id="KW-0378">Hydrolase</keyword>
<dbReference type="Gene3D" id="3.30.70.360">
    <property type="match status" value="1"/>
</dbReference>
<name>A0A495PML2_9FLAO</name>
<dbReference type="InterPro" id="IPR002933">
    <property type="entry name" value="Peptidase_M20"/>
</dbReference>
<dbReference type="InterPro" id="IPR036264">
    <property type="entry name" value="Bact_exopeptidase_dim_dom"/>
</dbReference>
<accession>A0A495PML2</accession>
<dbReference type="SUPFAM" id="SSF55031">
    <property type="entry name" value="Bacterial exopeptidase dimerisation domain"/>
    <property type="match status" value="1"/>
</dbReference>
<evidence type="ECO:0000256" key="2">
    <source>
        <dbReference type="PIRSR" id="PIRSR005962-1"/>
    </source>
</evidence>
<organism evidence="4 5">
    <name type="scientific">Gillisia mitskevichiae</name>
    <dbReference type="NCBI Taxonomy" id="270921"/>
    <lineage>
        <taxon>Bacteria</taxon>
        <taxon>Pseudomonadati</taxon>
        <taxon>Bacteroidota</taxon>
        <taxon>Flavobacteriia</taxon>
        <taxon>Flavobacteriales</taxon>
        <taxon>Flavobacteriaceae</taxon>
        <taxon>Gillisia</taxon>
    </lineage>
</organism>
<evidence type="ECO:0000313" key="4">
    <source>
        <dbReference type="EMBL" id="RKS50718.1"/>
    </source>
</evidence>
<proteinExistence type="predicted"/>
<dbReference type="OrthoDB" id="9776731at2"/>
<dbReference type="AlphaFoldDB" id="A0A495PML2"/>
<keyword evidence="2" id="KW-0479">Metal-binding</keyword>
<keyword evidence="5" id="KW-1185">Reference proteome</keyword>